<accession>G7YHU6</accession>
<proteinExistence type="predicted"/>
<feature type="non-terminal residue" evidence="2">
    <location>
        <position position="1"/>
    </location>
</feature>
<organism evidence="2 3">
    <name type="scientific">Clonorchis sinensis</name>
    <name type="common">Chinese liver fluke</name>
    <dbReference type="NCBI Taxonomy" id="79923"/>
    <lineage>
        <taxon>Eukaryota</taxon>
        <taxon>Metazoa</taxon>
        <taxon>Spiralia</taxon>
        <taxon>Lophotrochozoa</taxon>
        <taxon>Platyhelminthes</taxon>
        <taxon>Trematoda</taxon>
        <taxon>Digenea</taxon>
        <taxon>Opisthorchiida</taxon>
        <taxon>Opisthorchiata</taxon>
        <taxon>Opisthorchiidae</taxon>
        <taxon>Clonorchis</taxon>
    </lineage>
</organism>
<evidence type="ECO:0000313" key="3">
    <source>
        <dbReference type="Proteomes" id="UP000008909"/>
    </source>
</evidence>
<name>G7YHU6_CLOSI</name>
<dbReference type="EMBL" id="DF143309">
    <property type="protein sequence ID" value="GAA52529.1"/>
    <property type="molecule type" value="Genomic_DNA"/>
</dbReference>
<dbReference type="AlphaFoldDB" id="G7YHU6"/>
<sequence length="87" mass="9645">LQTGIHEVVTFIRNDQAIFVQRLVSVEKCLTQLQVQLSQLPATLTELLQSPNRITETQPAQEISDDDCPSSFNPANQSAPTRSLPNL</sequence>
<dbReference type="Proteomes" id="UP000008909">
    <property type="component" value="Unassembled WGS sequence"/>
</dbReference>
<feature type="compositionally biased region" description="Polar residues" evidence="1">
    <location>
        <begin position="70"/>
        <end position="87"/>
    </location>
</feature>
<reference evidence="2" key="1">
    <citation type="journal article" date="2011" name="Genome Biol.">
        <title>The draft genome of the carcinogenic human liver fluke Clonorchis sinensis.</title>
        <authorList>
            <person name="Wang X."/>
            <person name="Chen W."/>
            <person name="Huang Y."/>
            <person name="Sun J."/>
            <person name="Men J."/>
            <person name="Liu H."/>
            <person name="Luo F."/>
            <person name="Guo L."/>
            <person name="Lv X."/>
            <person name="Deng C."/>
            <person name="Zhou C."/>
            <person name="Fan Y."/>
            <person name="Li X."/>
            <person name="Huang L."/>
            <person name="Hu Y."/>
            <person name="Liang C."/>
            <person name="Hu X."/>
            <person name="Xu J."/>
            <person name="Yu X."/>
        </authorList>
    </citation>
    <scope>NUCLEOTIDE SEQUENCE [LARGE SCALE GENOMIC DNA]</scope>
    <source>
        <strain evidence="2">Henan</strain>
    </source>
</reference>
<reference key="2">
    <citation type="submission" date="2011-10" db="EMBL/GenBank/DDBJ databases">
        <title>The genome and transcriptome sequence of Clonorchis sinensis provide insights into the carcinogenic liver fluke.</title>
        <authorList>
            <person name="Wang X."/>
            <person name="Huang Y."/>
            <person name="Chen W."/>
            <person name="Liu H."/>
            <person name="Guo L."/>
            <person name="Chen Y."/>
            <person name="Luo F."/>
            <person name="Zhou W."/>
            <person name="Sun J."/>
            <person name="Mao Q."/>
            <person name="Liang P."/>
            <person name="Zhou C."/>
            <person name="Tian Y."/>
            <person name="Men J."/>
            <person name="Lv X."/>
            <person name="Huang L."/>
            <person name="Zhou J."/>
            <person name="Hu Y."/>
            <person name="Li R."/>
            <person name="Zhang F."/>
            <person name="Lei H."/>
            <person name="Li X."/>
            <person name="Hu X."/>
            <person name="Liang C."/>
            <person name="Xu J."/>
            <person name="Wu Z."/>
            <person name="Yu X."/>
        </authorList>
    </citation>
    <scope>NUCLEOTIDE SEQUENCE</scope>
    <source>
        <strain>Henan</strain>
    </source>
</reference>
<evidence type="ECO:0000256" key="1">
    <source>
        <dbReference type="SAM" id="MobiDB-lite"/>
    </source>
</evidence>
<evidence type="ECO:0000313" key="2">
    <source>
        <dbReference type="EMBL" id="GAA52529.1"/>
    </source>
</evidence>
<feature type="region of interest" description="Disordered" evidence="1">
    <location>
        <begin position="51"/>
        <end position="87"/>
    </location>
</feature>
<protein>
    <submittedName>
        <fullName evidence="2">Uncharacterized protein</fullName>
    </submittedName>
</protein>
<feature type="compositionally biased region" description="Polar residues" evidence="1">
    <location>
        <begin position="51"/>
        <end position="61"/>
    </location>
</feature>
<keyword evidence="3" id="KW-1185">Reference proteome</keyword>
<gene>
    <name evidence="2" type="ORF">CLF_108270</name>
</gene>